<dbReference type="eggNOG" id="COG0612">
    <property type="taxonomic scope" value="Bacteria"/>
</dbReference>
<dbReference type="SUPFAM" id="SSF63411">
    <property type="entry name" value="LuxS/MPP-like metallohydrolase"/>
    <property type="match status" value="2"/>
</dbReference>
<dbReference type="Gene3D" id="3.30.830.10">
    <property type="entry name" value="Metalloenzyme, LuxS/M16 peptidase-like"/>
    <property type="match status" value="2"/>
</dbReference>
<dbReference type="Proteomes" id="UP000215185">
    <property type="component" value="Chromosome 1"/>
</dbReference>
<protein>
    <submittedName>
        <fullName evidence="2">Zn-dependent peptidase</fullName>
        <ecNumber evidence="2">3.4.24.-</ecNumber>
    </submittedName>
</protein>
<dbReference type="NCBIfam" id="NF047422">
    <property type="entry name" value="YfmF_fam"/>
    <property type="match status" value="1"/>
</dbReference>
<evidence type="ECO:0000313" key="3">
    <source>
        <dbReference type="Proteomes" id="UP000215185"/>
    </source>
</evidence>
<dbReference type="InterPro" id="IPR007863">
    <property type="entry name" value="Peptidase_M16_C"/>
</dbReference>
<evidence type="ECO:0000259" key="1">
    <source>
        <dbReference type="Pfam" id="PF05193"/>
    </source>
</evidence>
<organism evidence="2 3">
    <name type="scientific">Streptococcus merionis</name>
    <dbReference type="NCBI Taxonomy" id="400065"/>
    <lineage>
        <taxon>Bacteria</taxon>
        <taxon>Bacillati</taxon>
        <taxon>Bacillota</taxon>
        <taxon>Bacilli</taxon>
        <taxon>Lactobacillales</taxon>
        <taxon>Streptococcaceae</taxon>
        <taxon>Streptococcus</taxon>
    </lineage>
</organism>
<dbReference type="EC" id="3.4.24.-" evidence="2"/>
<dbReference type="GO" id="GO:0016787">
    <property type="term" value="F:hydrolase activity"/>
    <property type="evidence" value="ECO:0007669"/>
    <property type="project" value="UniProtKB-KW"/>
</dbReference>
<dbReference type="GO" id="GO:0046872">
    <property type="term" value="F:metal ion binding"/>
    <property type="evidence" value="ECO:0007669"/>
    <property type="project" value="InterPro"/>
</dbReference>
<dbReference type="EMBL" id="LT906439">
    <property type="protein sequence ID" value="SNU90357.1"/>
    <property type="molecule type" value="Genomic_DNA"/>
</dbReference>
<dbReference type="PANTHER" id="PTHR11851">
    <property type="entry name" value="METALLOPROTEASE"/>
    <property type="match status" value="1"/>
</dbReference>
<proteinExistence type="predicted"/>
<keyword evidence="2" id="KW-0378">Hydrolase</keyword>
<reference evidence="2 3" key="1">
    <citation type="submission" date="2017-06" db="EMBL/GenBank/DDBJ databases">
        <authorList>
            <consortium name="Pathogen Informatics"/>
        </authorList>
    </citation>
    <scope>NUCLEOTIDE SEQUENCE [LARGE SCALE GENOMIC DNA]</scope>
    <source>
        <strain evidence="2 3">NCTC13788</strain>
    </source>
</reference>
<dbReference type="STRING" id="1123308.GCA_000380085_01006"/>
<dbReference type="Pfam" id="PF05193">
    <property type="entry name" value="Peptidase_M16_C"/>
    <property type="match status" value="1"/>
</dbReference>
<feature type="domain" description="Peptidase M16 C-terminal" evidence="1">
    <location>
        <begin position="192"/>
        <end position="355"/>
    </location>
</feature>
<evidence type="ECO:0000313" key="2">
    <source>
        <dbReference type="EMBL" id="SNU90357.1"/>
    </source>
</evidence>
<sequence>MESCVVMKLAEGVHLHFIETQKYKTQRIKMRFSGPLDKKTLAGRVMTAYILESANKVYPNARLFRQKLASLYGATFDTTISKKGAVHILDIDISYLAPAYIGGQDLTSEILSFLKASLFQPLTKADSFDEKIFLLEQENLVNNLETETEDNFYQANLRINQLFYKSEALQLPRQATVELVKAESPQSTFRAFQRMLTQDRIDVFFVGQFDTVSVTSELENFNLQDRKSRLTFFIDQGFSNITPRQIEQKKANQSILQQAYYAPAEYGSEDYFSLIVLNGLLGGFAHSKLFVNVREKEGLAYTIGSQFDSLTACLKVYAGIDRTHLNRTMKLVHHQLLAIKKGQFSQVELDQTKLALSNNVRLSEDRQVNLIEQEYGSKVLSNVEFSVDNWLTGIERVTKESVQKIAASVKLQALYFMEGR</sequence>
<keyword evidence="3" id="KW-1185">Reference proteome</keyword>
<name>A0A239SY31_9STRE</name>
<dbReference type="AlphaFoldDB" id="A0A239SY31"/>
<dbReference type="InterPro" id="IPR011249">
    <property type="entry name" value="Metalloenz_LuxS/M16"/>
</dbReference>
<dbReference type="KEGG" id="smen:SAMEA4412692_1825"/>
<gene>
    <name evidence="2" type="ORF">SAMEA4412692_01825</name>
</gene>
<dbReference type="InterPro" id="IPR050361">
    <property type="entry name" value="MPP/UQCRC_Complex"/>
</dbReference>
<accession>A0A239SY31</accession>
<dbReference type="PANTHER" id="PTHR11851:SF186">
    <property type="entry name" value="INACTIVE METALLOPROTEASE YMFF-RELATED"/>
    <property type="match status" value="1"/>
</dbReference>
<dbReference type="OrthoDB" id="9762085at2"/>